<accession>A0ABT4PEX6</accession>
<dbReference type="EMBL" id="JAPZVM010000001">
    <property type="protein sequence ID" value="MCZ8371583.1"/>
    <property type="molecule type" value="Genomic_DNA"/>
</dbReference>
<comment type="caution">
    <text evidence="1">The sequence shown here is derived from an EMBL/GenBank/DDBJ whole genome shotgun (WGS) entry which is preliminary data.</text>
</comment>
<dbReference type="Proteomes" id="UP001141933">
    <property type="component" value="Unassembled WGS sequence"/>
</dbReference>
<protein>
    <submittedName>
        <fullName evidence="1">DUF4270 domain-containing protein</fullName>
    </submittedName>
</protein>
<dbReference type="InterPro" id="IPR025366">
    <property type="entry name" value="DUF4270"/>
</dbReference>
<name>A0ABT4PEX6_9BACT</name>
<organism evidence="1 2">
    <name type="scientific">Phocaeicola acetigenes</name>
    <dbReference type="NCBI Taxonomy" id="3016083"/>
    <lineage>
        <taxon>Bacteria</taxon>
        <taxon>Pseudomonadati</taxon>
        <taxon>Bacteroidota</taxon>
        <taxon>Bacteroidia</taxon>
        <taxon>Bacteroidales</taxon>
        <taxon>Bacteroidaceae</taxon>
        <taxon>Phocaeicola</taxon>
    </lineage>
</organism>
<dbReference type="RefSeq" id="WP_178267429.1">
    <property type="nucleotide sequence ID" value="NZ_JAPZVM010000001.1"/>
</dbReference>
<dbReference type="PROSITE" id="PS51257">
    <property type="entry name" value="PROKAR_LIPOPROTEIN"/>
    <property type="match status" value="1"/>
</dbReference>
<gene>
    <name evidence="1" type="ORF">O6P32_02535</name>
</gene>
<dbReference type="Pfam" id="PF14092">
    <property type="entry name" value="DUF4270"/>
    <property type="match status" value="1"/>
</dbReference>
<evidence type="ECO:0000313" key="1">
    <source>
        <dbReference type="EMBL" id="MCZ8371583.1"/>
    </source>
</evidence>
<keyword evidence="2" id="KW-1185">Reference proteome</keyword>
<reference evidence="1" key="1">
    <citation type="submission" date="2022-12" db="EMBL/GenBank/DDBJ databases">
        <title>Phocaeicola acetigenes sp. nov., isolated feces from a healthy human.</title>
        <authorList>
            <person name="Do H."/>
            <person name="Ha Y.B."/>
            <person name="Kim J.-S."/>
            <person name="Suh M.K."/>
            <person name="Kim H.S."/>
            <person name="Lee J.-S."/>
        </authorList>
    </citation>
    <scope>NUCLEOTIDE SEQUENCE</scope>
    <source>
        <strain evidence="1">KGMB11183</strain>
    </source>
</reference>
<sequence length="471" mass="53915">MKVKFLAAMGLAAALYSCDDQTTGIGQFVADGDQIEAFAETYPVKTATRTLDRVYSRSSTAYLGKFTDKEFGELKAGFLAQINCPEGYKFPERLEKIDSVTLEFYYNNYFGDSLASLRVKVKELETPFEDDGTHKEWYYTDYDFSNSNDWTYKSEPLGLKDYSAYDKTVSDSIHNTSDYYPSISVRVNEDFVNRLSEAAKEQQREGGEDYFKDAQTFINHVFPGFYAEITNGDGSIVYIEDIWLRMQAKYWIKNSAGDKDSLATTYIPFAASKEVFMSTNFHNANFDSQMQDEKGTYLKTPAGLCTEMTLPLQKIFESEHYQDTLNAVSISLPKYKNESESKYKMGTPSYLMLIQESEMIDFFEQNKTIDNKSSFIASYDSKTNSYSFTKLNRLISRIFSEIKPDKNTNNWEELEEQHKVLLIPVNISLDSQNNIIGVEHDLSVSSARLVRGTGDTEDIKMNIIYTRPKLH</sequence>
<proteinExistence type="predicted"/>
<evidence type="ECO:0000313" key="2">
    <source>
        <dbReference type="Proteomes" id="UP001141933"/>
    </source>
</evidence>